<gene>
    <name evidence="3" type="ORF">SEMRO_103_G052380.1</name>
</gene>
<dbReference type="InterPro" id="IPR051064">
    <property type="entry name" value="SEC14/CRAL-TRIO_domain"/>
</dbReference>
<dbReference type="EMBL" id="CAICTM010000102">
    <property type="protein sequence ID" value="CAB9501234.1"/>
    <property type="molecule type" value="Genomic_DNA"/>
</dbReference>
<feature type="domain" description="CRAL-TRIO" evidence="2">
    <location>
        <begin position="94"/>
        <end position="269"/>
    </location>
</feature>
<comment type="caution">
    <text evidence="3">The sequence shown here is derived from an EMBL/GenBank/DDBJ whole genome shotgun (WGS) entry which is preliminary data.</text>
</comment>
<evidence type="ECO:0000313" key="4">
    <source>
        <dbReference type="Proteomes" id="UP001153069"/>
    </source>
</evidence>
<dbReference type="InterPro" id="IPR001251">
    <property type="entry name" value="CRAL-TRIO_dom"/>
</dbReference>
<protein>
    <submittedName>
        <fullName evidence="3">SEC14-like protein 5</fullName>
    </submittedName>
</protein>
<dbReference type="PROSITE" id="PS50191">
    <property type="entry name" value="CRAL_TRIO"/>
    <property type="match status" value="1"/>
</dbReference>
<dbReference type="PANTHER" id="PTHR23324">
    <property type="entry name" value="SEC14 RELATED PROTEIN"/>
    <property type="match status" value="1"/>
</dbReference>
<feature type="region of interest" description="Disordered" evidence="1">
    <location>
        <begin position="293"/>
        <end position="351"/>
    </location>
</feature>
<reference evidence="3" key="1">
    <citation type="submission" date="2020-06" db="EMBL/GenBank/DDBJ databases">
        <authorList>
            <consortium name="Plant Systems Biology data submission"/>
        </authorList>
    </citation>
    <scope>NUCLEOTIDE SEQUENCE</scope>
    <source>
        <strain evidence="3">D6</strain>
    </source>
</reference>
<keyword evidence="4" id="KW-1185">Reference proteome</keyword>
<dbReference type="PANTHER" id="PTHR23324:SF87">
    <property type="entry name" value="CRAL-TRIO DOMAIN-CONTAINING PROTEIN C34C12.6"/>
    <property type="match status" value="1"/>
</dbReference>
<sequence>MPSQLQPRYPTLLPYDVRWQPEQVQACKELWELPDEETSKLMELRRRVADLSHSNLNGPFELVRFVLEHSCHGNIHTMEKRVRQCVEWRDRMELDTVLQTYAPLKVFLQFPFALIQGVDKEGDAVVVIRSGAGDPLSLLQRFGRDELLQGVFWGQELFLWGPWQREYIQKQGRRPKLVTAVIDLKGLNRRHYHPALMLIAQKMMTPMQLHYPHMPKKVLLVNTPGIFRFVWALFKPLVMHHLRMLMEVASEAETEQLLRQHMDLSILPEIMAPGVGKGRAIPGLNPKWEGGILSPSDDDWDRAPLLYGPDDDTTEKYDWSQSTASTSGSSSCYSSLSSTNTNTSPTNPVPVRSAKHLLKGAWTEGFENNRILIT</sequence>
<dbReference type="GO" id="GO:0005737">
    <property type="term" value="C:cytoplasm"/>
    <property type="evidence" value="ECO:0007669"/>
    <property type="project" value="TreeGrafter"/>
</dbReference>
<dbReference type="Gene3D" id="3.40.525.10">
    <property type="entry name" value="CRAL-TRIO lipid binding domain"/>
    <property type="match status" value="1"/>
</dbReference>
<dbReference type="SUPFAM" id="SSF52087">
    <property type="entry name" value="CRAL/TRIO domain"/>
    <property type="match status" value="1"/>
</dbReference>
<dbReference type="Proteomes" id="UP001153069">
    <property type="component" value="Unassembled WGS sequence"/>
</dbReference>
<dbReference type="CDD" id="cd00170">
    <property type="entry name" value="SEC14"/>
    <property type="match status" value="1"/>
</dbReference>
<organism evidence="3 4">
    <name type="scientific">Seminavis robusta</name>
    <dbReference type="NCBI Taxonomy" id="568900"/>
    <lineage>
        <taxon>Eukaryota</taxon>
        <taxon>Sar</taxon>
        <taxon>Stramenopiles</taxon>
        <taxon>Ochrophyta</taxon>
        <taxon>Bacillariophyta</taxon>
        <taxon>Bacillariophyceae</taxon>
        <taxon>Bacillariophycidae</taxon>
        <taxon>Naviculales</taxon>
        <taxon>Naviculaceae</taxon>
        <taxon>Seminavis</taxon>
    </lineage>
</organism>
<dbReference type="Pfam" id="PF00650">
    <property type="entry name" value="CRAL_TRIO"/>
    <property type="match status" value="1"/>
</dbReference>
<evidence type="ECO:0000256" key="1">
    <source>
        <dbReference type="SAM" id="MobiDB-lite"/>
    </source>
</evidence>
<evidence type="ECO:0000313" key="3">
    <source>
        <dbReference type="EMBL" id="CAB9501234.1"/>
    </source>
</evidence>
<feature type="compositionally biased region" description="Low complexity" evidence="1">
    <location>
        <begin position="320"/>
        <end position="346"/>
    </location>
</feature>
<dbReference type="OrthoDB" id="1434354at2759"/>
<dbReference type="AlphaFoldDB" id="A0A9N8DEJ5"/>
<dbReference type="InterPro" id="IPR036865">
    <property type="entry name" value="CRAL-TRIO_dom_sf"/>
</dbReference>
<name>A0A9N8DEJ5_9STRA</name>
<proteinExistence type="predicted"/>
<accession>A0A9N8DEJ5</accession>
<dbReference type="SMART" id="SM00516">
    <property type="entry name" value="SEC14"/>
    <property type="match status" value="1"/>
</dbReference>
<evidence type="ECO:0000259" key="2">
    <source>
        <dbReference type="PROSITE" id="PS50191"/>
    </source>
</evidence>